<protein>
    <recommendedName>
        <fullName evidence="3">Sel1 repeat protein</fullName>
    </recommendedName>
</protein>
<dbReference type="STRING" id="1774970.AUC70_07180"/>
<dbReference type="Pfam" id="PF08238">
    <property type="entry name" value="Sel1"/>
    <property type="match status" value="1"/>
</dbReference>
<dbReference type="RefSeq" id="WP_069445099.1">
    <property type="nucleotide sequence ID" value="NZ_LPWE01000012.1"/>
</dbReference>
<keyword evidence="2" id="KW-1185">Reference proteome</keyword>
<name>A0A1E3VMI3_9HYPH</name>
<dbReference type="EMBL" id="LPWE01000012">
    <property type="protein sequence ID" value="ODR94745.1"/>
    <property type="molecule type" value="Genomic_DNA"/>
</dbReference>
<evidence type="ECO:0008006" key="3">
    <source>
        <dbReference type="Google" id="ProtNLM"/>
    </source>
</evidence>
<gene>
    <name evidence="1" type="ORF">AUC70_07180</name>
</gene>
<sequence>MARLELGTILGSQFEPAVQAGGADALFELGMLYATGRDVDVDLVTAHKWFNLSAARGNDSARDYRLELAREMTTDQISEAQRQAREWLQTH</sequence>
<comment type="caution">
    <text evidence="1">The sequence shown here is derived from an EMBL/GenBank/DDBJ whole genome shotgun (WGS) entry which is preliminary data.</text>
</comment>
<accession>A0A1E3VMI3</accession>
<proteinExistence type="predicted"/>
<organism evidence="1 2">
    <name type="scientific">Methyloceanibacter stevinii</name>
    <dbReference type="NCBI Taxonomy" id="1774970"/>
    <lineage>
        <taxon>Bacteria</taxon>
        <taxon>Pseudomonadati</taxon>
        <taxon>Pseudomonadota</taxon>
        <taxon>Alphaproteobacteria</taxon>
        <taxon>Hyphomicrobiales</taxon>
        <taxon>Hyphomicrobiaceae</taxon>
        <taxon>Methyloceanibacter</taxon>
    </lineage>
</organism>
<dbReference type="Proteomes" id="UP000094172">
    <property type="component" value="Unassembled WGS sequence"/>
</dbReference>
<dbReference type="SUPFAM" id="SSF81901">
    <property type="entry name" value="HCP-like"/>
    <property type="match status" value="1"/>
</dbReference>
<evidence type="ECO:0000313" key="1">
    <source>
        <dbReference type="EMBL" id="ODR94745.1"/>
    </source>
</evidence>
<dbReference type="AlphaFoldDB" id="A0A1E3VMI3"/>
<dbReference type="SMART" id="SM00671">
    <property type="entry name" value="SEL1"/>
    <property type="match status" value="1"/>
</dbReference>
<dbReference type="InterPro" id="IPR006597">
    <property type="entry name" value="Sel1-like"/>
</dbReference>
<dbReference type="Gene3D" id="1.25.40.10">
    <property type="entry name" value="Tetratricopeptide repeat domain"/>
    <property type="match status" value="1"/>
</dbReference>
<dbReference type="InterPro" id="IPR011990">
    <property type="entry name" value="TPR-like_helical_dom_sf"/>
</dbReference>
<reference evidence="1 2" key="1">
    <citation type="journal article" date="2016" name="Environ. Microbiol.">
        <title>New Methyloceanibacter diversity from North Sea sediments includes methanotroph containing solely the soluble methane monooxygenase.</title>
        <authorList>
            <person name="Vekeman B."/>
            <person name="Kerckhof F.M."/>
            <person name="Cremers G."/>
            <person name="de Vos P."/>
            <person name="Vandamme P."/>
            <person name="Boon N."/>
            <person name="Op den Camp H.J."/>
            <person name="Heylen K."/>
        </authorList>
    </citation>
    <scope>NUCLEOTIDE SEQUENCE [LARGE SCALE GENOMIC DNA]</scope>
    <source>
        <strain evidence="1 2">R-67176</strain>
    </source>
</reference>
<evidence type="ECO:0000313" key="2">
    <source>
        <dbReference type="Proteomes" id="UP000094172"/>
    </source>
</evidence>